<accession>A0ABS5F719</accession>
<proteinExistence type="predicted"/>
<dbReference type="RefSeq" id="WP_211855697.1">
    <property type="nucleotide sequence ID" value="NZ_JAAGBB010000044.1"/>
</dbReference>
<keyword evidence="2" id="KW-1185">Reference proteome</keyword>
<evidence type="ECO:0000313" key="2">
    <source>
        <dbReference type="Proteomes" id="UP001196870"/>
    </source>
</evidence>
<evidence type="ECO:0000313" key="1">
    <source>
        <dbReference type="EMBL" id="MBR0667920.1"/>
    </source>
</evidence>
<dbReference type="EMBL" id="JAAGBB010000044">
    <property type="protein sequence ID" value="MBR0667920.1"/>
    <property type="molecule type" value="Genomic_DNA"/>
</dbReference>
<protein>
    <submittedName>
        <fullName evidence="1">Demethoxyubiquinone hydroxylase family protein</fullName>
    </submittedName>
</protein>
<name>A0ABS5F719_9PROT</name>
<sequence>MSGAMEERVSTPDYAPPAWLVAELRAAHAGEAGSAALCRGILAVARNAVVIDGARRQCRAADSHMDMLESMLPPGVRSRLLLFCGGVAWLAGALPALASAGAAQAARGAAAGAVERCYRTQIGRLHGADAHSVLGATLEHCREETAICGKVTEADRAGFMARRWAGLVGAGTAAAMALARRI</sequence>
<comment type="caution">
    <text evidence="1">The sequence shown here is derived from an EMBL/GenBank/DDBJ whole genome shotgun (WGS) entry which is preliminary data.</text>
</comment>
<dbReference type="Pfam" id="PF03232">
    <property type="entry name" value="COQ7"/>
    <property type="match status" value="1"/>
</dbReference>
<dbReference type="Proteomes" id="UP001196870">
    <property type="component" value="Unassembled WGS sequence"/>
</dbReference>
<gene>
    <name evidence="1" type="ORF">GXW71_26430</name>
</gene>
<organism evidence="1 2">
    <name type="scientific">Plastoroseomonas hellenica</name>
    <dbReference type="NCBI Taxonomy" id="2687306"/>
    <lineage>
        <taxon>Bacteria</taxon>
        <taxon>Pseudomonadati</taxon>
        <taxon>Pseudomonadota</taxon>
        <taxon>Alphaproteobacteria</taxon>
        <taxon>Acetobacterales</taxon>
        <taxon>Acetobacteraceae</taxon>
        <taxon>Plastoroseomonas</taxon>
    </lineage>
</organism>
<reference evidence="2" key="1">
    <citation type="journal article" date="2021" name="Syst. Appl. Microbiol.">
        <title>Roseomonas hellenica sp. nov., isolated from roots of wild-growing Alkanna tinctoria.</title>
        <authorList>
            <person name="Rat A."/>
            <person name="Naranjo H.D."/>
            <person name="Lebbe L."/>
            <person name="Cnockaert M."/>
            <person name="Krigas N."/>
            <person name="Grigoriadou K."/>
            <person name="Maloupa E."/>
            <person name="Willems A."/>
        </authorList>
    </citation>
    <scope>NUCLEOTIDE SEQUENCE [LARGE SCALE GENOMIC DNA]</scope>
    <source>
        <strain evidence="2">LMG 31523</strain>
    </source>
</reference>